<evidence type="ECO:0000313" key="1">
    <source>
        <dbReference type="EMBL" id="ABE35780.1"/>
    </source>
</evidence>
<gene>
    <name evidence="1" type="ORF">Bxe_B0159</name>
</gene>
<dbReference type="Proteomes" id="UP000001817">
    <property type="component" value="Chromosome 2"/>
</dbReference>
<dbReference type="STRING" id="266265.Bxe_B0159"/>
<protein>
    <submittedName>
        <fullName evidence="1">Uncharacterized protein</fullName>
    </submittedName>
</protein>
<dbReference type="KEGG" id="bxe:Bxe_B0159"/>
<proteinExistence type="predicted"/>
<dbReference type="eggNOG" id="ENOG5030X33">
    <property type="taxonomic scope" value="Bacteria"/>
</dbReference>
<dbReference type="EMBL" id="CP000271">
    <property type="protein sequence ID" value="ABE35780.1"/>
    <property type="molecule type" value="Genomic_DNA"/>
</dbReference>
<evidence type="ECO:0000313" key="2">
    <source>
        <dbReference type="Proteomes" id="UP000001817"/>
    </source>
</evidence>
<organism evidence="1 2">
    <name type="scientific">Paraburkholderia xenovorans (strain LB400)</name>
    <dbReference type="NCBI Taxonomy" id="266265"/>
    <lineage>
        <taxon>Bacteria</taxon>
        <taxon>Pseudomonadati</taxon>
        <taxon>Pseudomonadota</taxon>
        <taxon>Betaproteobacteria</taxon>
        <taxon>Burkholderiales</taxon>
        <taxon>Burkholderiaceae</taxon>
        <taxon>Paraburkholderia</taxon>
    </lineage>
</organism>
<accession>Q13JF9</accession>
<dbReference type="RefSeq" id="WP_011493049.1">
    <property type="nucleotide sequence ID" value="NC_007952.1"/>
</dbReference>
<reference evidence="1 2" key="1">
    <citation type="journal article" date="2006" name="Proc. Natl. Acad. Sci. U.S.A.">
        <title>Burkholderia xenovorans LB400 harbors a multi-replicon, 9.73-Mbp genome shaped for versatility.</title>
        <authorList>
            <person name="Chain P.S."/>
            <person name="Denef V.J."/>
            <person name="Konstantinidis K.T."/>
            <person name="Vergez L.M."/>
            <person name="Agullo L."/>
            <person name="Reyes V.L."/>
            <person name="Hauser L."/>
            <person name="Cordova M."/>
            <person name="Gomez L."/>
            <person name="Gonzalez M."/>
            <person name="Land M."/>
            <person name="Lao V."/>
            <person name="Larimer F."/>
            <person name="LiPuma J.J."/>
            <person name="Mahenthiralingam E."/>
            <person name="Malfatti S.A."/>
            <person name="Marx C.J."/>
            <person name="Parnell J.J."/>
            <person name="Ramette A."/>
            <person name="Richardson P."/>
            <person name="Seeger M."/>
            <person name="Smith D."/>
            <person name="Spilker T."/>
            <person name="Sul W.J."/>
            <person name="Tsoi T.V."/>
            <person name="Ulrich L.E."/>
            <person name="Zhulin I.B."/>
            <person name="Tiedje J.M."/>
        </authorList>
    </citation>
    <scope>NUCLEOTIDE SEQUENCE [LARGE SCALE GENOMIC DNA]</scope>
    <source>
        <strain evidence="1 2">LB400</strain>
    </source>
</reference>
<dbReference type="AlphaFoldDB" id="Q13JF9"/>
<name>Q13JF9_PARXL</name>
<sequence>MNLNKSLASEQQLSQLESGNGIDIAGNGTNVPLNDVSRLVAEYGGQASDWSKVSISSYTASDGTQFETHAYRNAVTGQVVEPKSIPLK</sequence>
<keyword evidence="2" id="KW-1185">Reference proteome</keyword>